<evidence type="ECO:0000313" key="3">
    <source>
        <dbReference type="Proteomes" id="UP000050430"/>
    </source>
</evidence>
<feature type="transmembrane region" description="Helical" evidence="1">
    <location>
        <begin position="166"/>
        <end position="199"/>
    </location>
</feature>
<accession>A0A0P6WRJ2</accession>
<sequence>MDTTISPAKNRNSIGFQNLILVLTLLLIFLVASRSPLDSDLWWHLQSGKVMTETGKPLLSDVFSYTRGGQVWVNHSWLSEVFLYSLYHLTGWLGISAWMGLMAVIIACILWFQVESDHFSKAGIVLLASVSCAPLWTPRPQFFSLVLLVFLAWLIDQWIKKGGRSLWITIPVFIFWSNLHGGYILGILYLLACAAGLVLDGFPTEKQKLHQAGLILIVAIGGYLSTAVNPNGIRMWLIPFQTVGVGILRQFIQEWASPDFHSVESWAFAAYLILFLFCLARRSGKVPFWQLMPSLLFILMALYARRNISTAVVVSTPIFLQAWTDMKVWSVISQKSPEYLKQLFVRYKAMPRRELTDSQKRTINLVFAGLLGLFSFFKLAAVTNPVLMEAFERKYYPENAVKYLAASPITEKGRLFNAYNWGGYIVWKNPDEKVFVDGRTDLFGDAILGEWLTIIQAGNGWQDLMAKWGITRIIIEPNRPLVFALPKDEWVEQYRDDQAVIFNRVSP</sequence>
<keyword evidence="1" id="KW-0472">Membrane</keyword>
<feature type="transmembrane region" description="Helical" evidence="1">
    <location>
        <begin position="264"/>
        <end position="280"/>
    </location>
</feature>
<dbReference type="STRING" id="229920.ADM99_06475"/>
<proteinExistence type="predicted"/>
<dbReference type="OrthoDB" id="9786218at2"/>
<dbReference type="EMBL" id="LGCK01000007">
    <property type="protein sequence ID" value="KPL72721.1"/>
    <property type="molecule type" value="Genomic_DNA"/>
</dbReference>
<evidence type="ECO:0008006" key="4">
    <source>
        <dbReference type="Google" id="ProtNLM"/>
    </source>
</evidence>
<feature type="transmembrane region" description="Helical" evidence="1">
    <location>
        <begin position="211"/>
        <end position="228"/>
    </location>
</feature>
<keyword evidence="1" id="KW-1133">Transmembrane helix</keyword>
<feature type="transmembrane region" description="Helical" evidence="1">
    <location>
        <begin position="89"/>
        <end position="112"/>
    </location>
</feature>
<comment type="caution">
    <text evidence="2">The sequence shown here is derived from an EMBL/GenBank/DDBJ whole genome shotgun (WGS) entry which is preliminary data.</text>
</comment>
<reference evidence="2 3" key="1">
    <citation type="submission" date="2015-07" db="EMBL/GenBank/DDBJ databases">
        <title>Genome sequence of Leptolinea tardivitalis DSM 16556.</title>
        <authorList>
            <person name="Hemp J."/>
            <person name="Ward L.M."/>
            <person name="Pace L.A."/>
            <person name="Fischer W.W."/>
        </authorList>
    </citation>
    <scope>NUCLEOTIDE SEQUENCE [LARGE SCALE GENOMIC DNA]</scope>
    <source>
        <strain evidence="2 3">YMTK-2</strain>
    </source>
</reference>
<keyword evidence="3" id="KW-1185">Reference proteome</keyword>
<feature type="transmembrane region" description="Helical" evidence="1">
    <location>
        <begin position="142"/>
        <end position="159"/>
    </location>
</feature>
<evidence type="ECO:0000313" key="2">
    <source>
        <dbReference type="EMBL" id="KPL72721.1"/>
    </source>
</evidence>
<keyword evidence="1" id="KW-0812">Transmembrane</keyword>
<protein>
    <recommendedName>
        <fullName evidence="4">Glycosyltransferase RgtA/B/C/D-like domain-containing protein</fullName>
    </recommendedName>
</protein>
<feature type="transmembrane region" description="Helical" evidence="1">
    <location>
        <begin position="119"/>
        <end position="136"/>
    </location>
</feature>
<dbReference type="Proteomes" id="UP000050430">
    <property type="component" value="Unassembled WGS sequence"/>
</dbReference>
<dbReference type="RefSeq" id="WP_062421207.1">
    <property type="nucleotide sequence ID" value="NZ_BBYA01000008.1"/>
</dbReference>
<organism evidence="2 3">
    <name type="scientific">Leptolinea tardivitalis</name>
    <dbReference type="NCBI Taxonomy" id="229920"/>
    <lineage>
        <taxon>Bacteria</taxon>
        <taxon>Bacillati</taxon>
        <taxon>Chloroflexota</taxon>
        <taxon>Anaerolineae</taxon>
        <taxon>Anaerolineales</taxon>
        <taxon>Anaerolineaceae</taxon>
        <taxon>Leptolinea</taxon>
    </lineage>
</organism>
<dbReference type="AlphaFoldDB" id="A0A0P6WRJ2"/>
<gene>
    <name evidence="2" type="ORF">ADM99_06475</name>
</gene>
<name>A0A0P6WRJ2_9CHLR</name>
<evidence type="ECO:0000256" key="1">
    <source>
        <dbReference type="SAM" id="Phobius"/>
    </source>
</evidence>
<feature type="transmembrane region" description="Helical" evidence="1">
    <location>
        <begin position="235"/>
        <end position="252"/>
    </location>
</feature>
<feature type="transmembrane region" description="Helical" evidence="1">
    <location>
        <begin position="365"/>
        <end position="387"/>
    </location>
</feature>
<feature type="transmembrane region" description="Helical" evidence="1">
    <location>
        <begin position="287"/>
        <end position="304"/>
    </location>
</feature>